<protein>
    <submittedName>
        <fullName evidence="2">Uncharacterized protein</fullName>
    </submittedName>
</protein>
<reference evidence="2" key="1">
    <citation type="submission" date="2018-05" db="EMBL/GenBank/DDBJ databases">
        <authorList>
            <person name="Lanie J.A."/>
            <person name="Ng W.-L."/>
            <person name="Kazmierczak K.M."/>
            <person name="Andrzejewski T.M."/>
            <person name="Davidsen T.M."/>
            <person name="Wayne K.J."/>
            <person name="Tettelin H."/>
            <person name="Glass J.I."/>
            <person name="Rusch D."/>
            <person name="Podicherti R."/>
            <person name="Tsui H.-C.T."/>
            <person name="Winkler M.E."/>
        </authorList>
    </citation>
    <scope>NUCLEOTIDE SEQUENCE</scope>
</reference>
<gene>
    <name evidence="2" type="ORF">METZ01_LOCUS191926</name>
</gene>
<feature type="non-terminal residue" evidence="2">
    <location>
        <position position="1"/>
    </location>
</feature>
<dbReference type="EMBL" id="UINC01039917">
    <property type="protein sequence ID" value="SVB39072.1"/>
    <property type="molecule type" value="Genomic_DNA"/>
</dbReference>
<organism evidence="2">
    <name type="scientific">marine metagenome</name>
    <dbReference type="NCBI Taxonomy" id="408172"/>
    <lineage>
        <taxon>unclassified sequences</taxon>
        <taxon>metagenomes</taxon>
        <taxon>ecological metagenomes</taxon>
    </lineage>
</organism>
<feature type="compositionally biased region" description="Pro residues" evidence="1">
    <location>
        <begin position="22"/>
        <end position="38"/>
    </location>
</feature>
<dbReference type="AlphaFoldDB" id="A0A382DM20"/>
<evidence type="ECO:0000256" key="1">
    <source>
        <dbReference type="SAM" id="MobiDB-lite"/>
    </source>
</evidence>
<name>A0A382DM20_9ZZZZ</name>
<evidence type="ECO:0000313" key="2">
    <source>
        <dbReference type="EMBL" id="SVB39072.1"/>
    </source>
</evidence>
<accession>A0A382DM20</accession>
<sequence length="81" mass="8733">RRVKSTIDGVKSFSSFKVTEPDVPPTATPAPTPTPAPSVDPAAGVAFRPVGPGHATQFWLCPIRSQAYIRLGQYSDPIDRR</sequence>
<feature type="region of interest" description="Disordered" evidence="1">
    <location>
        <begin position="16"/>
        <end position="39"/>
    </location>
</feature>
<proteinExistence type="predicted"/>